<evidence type="ECO:0000256" key="2">
    <source>
        <dbReference type="ARBA" id="ARBA00022642"/>
    </source>
</evidence>
<dbReference type="PANTHER" id="PTHR43816">
    <property type="entry name" value="NICOTINAMIDE PHOSPHORIBOSYLTRANSFERASE"/>
    <property type="match status" value="1"/>
</dbReference>
<dbReference type="Pfam" id="PF04095">
    <property type="entry name" value="NAPRTase"/>
    <property type="match status" value="1"/>
</dbReference>
<dbReference type="RefSeq" id="YP_004301478.1">
    <property type="nucleotide sequence ID" value="NC_015253.1"/>
</dbReference>
<evidence type="ECO:0000256" key="6">
    <source>
        <dbReference type="ARBA" id="ARBA00035024"/>
    </source>
</evidence>
<evidence type="ECO:0000256" key="3">
    <source>
        <dbReference type="ARBA" id="ARBA00022676"/>
    </source>
</evidence>
<dbReference type="InterPro" id="IPR036068">
    <property type="entry name" value="Nicotinate_pribotase-like_C"/>
</dbReference>
<dbReference type="InterPro" id="IPR013785">
    <property type="entry name" value="Aldolase_TIM"/>
</dbReference>
<proteinExistence type="inferred from homology"/>
<evidence type="ECO:0000256" key="4">
    <source>
        <dbReference type="ARBA" id="ARBA00022679"/>
    </source>
</evidence>
<keyword evidence="3" id="KW-0328">Glycosyltransferase</keyword>
<name>D9J0U2_9CAUD</name>
<evidence type="ECO:0000313" key="9">
    <source>
        <dbReference type="EMBL" id="ADJ53179.1"/>
    </source>
</evidence>
<dbReference type="SUPFAM" id="SSF51690">
    <property type="entry name" value="Nicotinate/Quinolinate PRTase C-terminal domain-like"/>
    <property type="match status" value="1"/>
</dbReference>
<sequence length="514" mass="57483">MKITNTPIKEISVLLSDCYKFGHRTLYPEGTTYVYSTLTPRENSYFPWSKTMTAFGYEMFVQKWLIEHFNTNFFDLDVESVIEDYEYVVGSVLGEENASSDHIRKLHSLGNLPIRIKALPEGVQVPMKVPVLTIENTHPDFAWLTNFLETLLISETFVTSTVSSMARQFRIICEKYAEKTADDNGYIAYQCHDFSERGQHGNYASQLSGISHLTSFVGSDTIQSGILAHNYYNADLAGGKTLASVLASEHSVMQAFGKDEKNTFLTLLKRHPNGILSLVSDTYDYYGILTNVLTDPEVKEAIMARDGKLVLRPDSGIPTEIIAGSPHVANMKRMGLPTGELTPEDKGTLELLWEIFGGTINSKGYKVLDSHIGLLYGEGITIDSATEIFDAMEEKGFSAENIVFGVGAFVYSVNVSRDSFGQAVKSQMVTINGEDKMIFKDPKTDTAHLKRSLKGHVAVFDKEGTLTAVDGLPKDYEHAEDLLEVIFENGERKRYTDFEDIREVIEQSVFEECE</sequence>
<reference evidence="9 10" key="1">
    <citation type="journal article" date="2010" name="J. Bacteriol.">
        <title>Brochothrix thermosphacta bacteriophages feature heterogeneous and highly mosaic genomes and utilize unique prophage insertion sites.</title>
        <authorList>
            <person name="Kilcher S."/>
            <person name="Loessner M.J."/>
            <person name="Klumpp J."/>
        </authorList>
    </citation>
    <scope>NUCLEOTIDE SEQUENCE [LARGE SCALE GENOMIC DNA]</scope>
</reference>
<dbReference type="GO" id="GO:0009435">
    <property type="term" value="P:NAD+ biosynthetic process"/>
    <property type="evidence" value="ECO:0007669"/>
    <property type="project" value="InterPro"/>
</dbReference>
<organism evidence="9 10">
    <name type="scientific">Brochothrix phage A9</name>
    <dbReference type="NCBI Taxonomy" id="857312"/>
    <lineage>
        <taxon>Viruses</taxon>
        <taxon>Duplodnaviria</taxon>
        <taxon>Heunggongvirae</taxon>
        <taxon>Uroviricota</taxon>
        <taxon>Caudoviricetes</taxon>
        <taxon>Herelleviridae</taxon>
        <taxon>Klumppvirus</taxon>
        <taxon>Klumppvirus A9</taxon>
    </lineage>
</organism>
<dbReference type="PIRSF" id="PIRSF005943">
    <property type="entry name" value="NMPRT"/>
    <property type="match status" value="1"/>
</dbReference>
<keyword evidence="4" id="KW-0808">Transferase</keyword>
<evidence type="ECO:0000256" key="7">
    <source>
        <dbReference type="ARBA" id="ARBA00035036"/>
    </source>
</evidence>
<dbReference type="EMBL" id="HM242243">
    <property type="protein sequence ID" value="ADJ53179.1"/>
    <property type="molecule type" value="Genomic_DNA"/>
</dbReference>
<dbReference type="KEGG" id="vg:10359175"/>
<comment type="pathway">
    <text evidence="5">Cofactor biosynthesis; NAD(+) biosynthesis; nicotinamide D-ribonucleotide from 5-phospho-alpha-D-ribose 1-diphosphate and nicotinamide: step 1/1.</text>
</comment>
<dbReference type="PANTHER" id="PTHR43816:SF1">
    <property type="entry name" value="NICOTINAMIDE PHOSPHORIBOSYLTRANSFERASE"/>
    <property type="match status" value="1"/>
</dbReference>
<dbReference type="Gene3D" id="3.20.20.70">
    <property type="entry name" value="Aldolase class I"/>
    <property type="match status" value="1"/>
</dbReference>
<evidence type="ECO:0000313" key="10">
    <source>
        <dbReference type="Proteomes" id="UP000000331"/>
    </source>
</evidence>
<protein>
    <recommendedName>
        <fullName evidence="7">Nicotinamide phosphoribosyltransferase</fullName>
        <ecNumber evidence="6">2.4.2.12</ecNumber>
    </recommendedName>
</protein>
<dbReference type="InterPro" id="IPR016471">
    <property type="entry name" value="Nicotinamide_PRibTrfase"/>
</dbReference>
<evidence type="ECO:0000259" key="8">
    <source>
        <dbReference type="Pfam" id="PF04095"/>
    </source>
</evidence>
<evidence type="ECO:0000256" key="5">
    <source>
        <dbReference type="ARBA" id="ARBA00035007"/>
    </source>
</evidence>
<dbReference type="GO" id="GO:0047280">
    <property type="term" value="F:nicotinamide phosphoribosyltransferase activity"/>
    <property type="evidence" value="ECO:0007669"/>
    <property type="project" value="UniProtKB-EC"/>
</dbReference>
<dbReference type="Proteomes" id="UP000000331">
    <property type="component" value="Segment"/>
</dbReference>
<dbReference type="EC" id="2.4.2.12" evidence="6"/>
<keyword evidence="2" id="KW-0662">Pyridine nucleotide biosynthesis</keyword>
<dbReference type="GeneID" id="10359175"/>
<comment type="similarity">
    <text evidence="1">Belongs to the NAPRTase family.</text>
</comment>
<evidence type="ECO:0000256" key="1">
    <source>
        <dbReference type="ARBA" id="ARBA00010897"/>
    </source>
</evidence>
<accession>D9J0U2</accession>
<dbReference type="InterPro" id="IPR041525">
    <property type="entry name" value="N/Namide_PRibTrfase"/>
</dbReference>
<feature type="domain" description="Nicotinate/nicotinamide phosphoribosyltransferase" evidence="8">
    <location>
        <begin position="189"/>
        <end position="463"/>
    </location>
</feature>
<dbReference type="OrthoDB" id="5829at10239"/>
<keyword evidence="10" id="KW-1185">Reference proteome</keyword>
<dbReference type="NCBIfam" id="NF006629">
    <property type="entry name" value="PRK09198.1"/>
    <property type="match status" value="1"/>
</dbReference>